<reference evidence="2 3" key="1">
    <citation type="submission" date="2023-02" db="EMBL/GenBank/DDBJ databases">
        <title>LHISI_Scaffold_Assembly.</title>
        <authorList>
            <person name="Stuart O.P."/>
            <person name="Cleave R."/>
            <person name="Magrath M.J.L."/>
            <person name="Mikheyev A.S."/>
        </authorList>
    </citation>
    <scope>NUCLEOTIDE SEQUENCE [LARGE SCALE GENOMIC DNA]</scope>
    <source>
        <strain evidence="2">Daus_M_001</strain>
        <tissue evidence="2">Leg muscle</tissue>
    </source>
</reference>
<feature type="transmembrane region" description="Helical" evidence="1">
    <location>
        <begin position="201"/>
        <end position="226"/>
    </location>
</feature>
<sequence>MRLSSSKADTEVWQIKRVRIAAGGCRNVRQVAAVIARLAVLCAREPGVRPPASCQLHGARQVLGASTSRLRVIAVDCLSVACITALSWRVTNTCDKRGLDHIHRPGHRSTPSGHPGLRFPADEEMELRSYWRPPPPFFNFYTDTYTDINQHINTNHIFPSFRFFFSPQFLSVLLSSVSDLVFLLLFRAASPLLSLSSVVLLLSFPGLLLIFLLLYLLFLLIVVLFFSTFPSILRVFISDLVLDCSPPTKSNRVHSLGGSRADFCKWESCRTLPLVSGFSQGSPVFPALSFWRCSILTSITLIGSQDLAVKSRPNLFTHSLTLFLAPPLLTTIDIQNAALEAEQRLSMGKLAKEIVPNYTVRWGKREYPEKTRRQAASSSTIPTARDLTQIVVVGDERPSHCATAVLN</sequence>
<proteinExistence type="predicted"/>
<keyword evidence="1" id="KW-0812">Transmembrane</keyword>
<accession>A0ABQ9HWS3</accession>
<evidence type="ECO:0000313" key="3">
    <source>
        <dbReference type="Proteomes" id="UP001159363"/>
    </source>
</evidence>
<keyword evidence="3" id="KW-1185">Reference proteome</keyword>
<keyword evidence="1" id="KW-0472">Membrane</keyword>
<dbReference type="EMBL" id="JARBHB010000003">
    <property type="protein sequence ID" value="KAJ8888825.1"/>
    <property type="molecule type" value="Genomic_DNA"/>
</dbReference>
<protein>
    <submittedName>
        <fullName evidence="2">Uncharacterized protein</fullName>
    </submittedName>
</protein>
<keyword evidence="1" id="KW-1133">Transmembrane helix</keyword>
<evidence type="ECO:0000313" key="2">
    <source>
        <dbReference type="EMBL" id="KAJ8888825.1"/>
    </source>
</evidence>
<evidence type="ECO:0000256" key="1">
    <source>
        <dbReference type="SAM" id="Phobius"/>
    </source>
</evidence>
<gene>
    <name evidence="2" type="ORF">PR048_008319</name>
</gene>
<dbReference type="Proteomes" id="UP001159363">
    <property type="component" value="Chromosome 3"/>
</dbReference>
<comment type="caution">
    <text evidence="2">The sequence shown here is derived from an EMBL/GenBank/DDBJ whole genome shotgun (WGS) entry which is preliminary data.</text>
</comment>
<feature type="transmembrane region" description="Helical" evidence="1">
    <location>
        <begin position="169"/>
        <end position="189"/>
    </location>
</feature>
<organism evidence="2 3">
    <name type="scientific">Dryococelus australis</name>
    <dbReference type="NCBI Taxonomy" id="614101"/>
    <lineage>
        <taxon>Eukaryota</taxon>
        <taxon>Metazoa</taxon>
        <taxon>Ecdysozoa</taxon>
        <taxon>Arthropoda</taxon>
        <taxon>Hexapoda</taxon>
        <taxon>Insecta</taxon>
        <taxon>Pterygota</taxon>
        <taxon>Neoptera</taxon>
        <taxon>Polyneoptera</taxon>
        <taxon>Phasmatodea</taxon>
        <taxon>Verophasmatodea</taxon>
        <taxon>Anareolatae</taxon>
        <taxon>Phasmatidae</taxon>
        <taxon>Eurycanthinae</taxon>
        <taxon>Dryococelus</taxon>
    </lineage>
</organism>
<name>A0ABQ9HWS3_9NEOP</name>